<reference evidence="3 4" key="1">
    <citation type="journal article" date="2018" name="Mol. Biol. Evol.">
        <title>Broad Genomic Sampling Reveals a Smut Pathogenic Ancestry of the Fungal Clade Ustilaginomycotina.</title>
        <authorList>
            <person name="Kijpornyongpan T."/>
            <person name="Mondo S.J."/>
            <person name="Barry K."/>
            <person name="Sandor L."/>
            <person name="Lee J."/>
            <person name="Lipzen A."/>
            <person name="Pangilinan J."/>
            <person name="LaButti K."/>
            <person name="Hainaut M."/>
            <person name="Henrissat B."/>
            <person name="Grigoriev I.V."/>
            <person name="Spatafora J.W."/>
            <person name="Aime M.C."/>
        </authorList>
    </citation>
    <scope>NUCLEOTIDE SEQUENCE [LARGE SCALE GENOMIC DNA]</scope>
    <source>
        <strain evidence="3 4">MCA 3882</strain>
    </source>
</reference>
<feature type="compositionally biased region" description="Low complexity" evidence="1">
    <location>
        <begin position="90"/>
        <end position="101"/>
    </location>
</feature>
<feature type="compositionally biased region" description="Polar residues" evidence="1">
    <location>
        <begin position="61"/>
        <end position="73"/>
    </location>
</feature>
<name>A0A316VQU7_9BASI</name>
<keyword evidence="2" id="KW-0732">Signal</keyword>
<protein>
    <submittedName>
        <fullName evidence="3">Uncharacterized protein</fullName>
    </submittedName>
</protein>
<sequence length="171" mass="18493">MLRFINGKILFWLFVMALIFSVEAVRPIFTYGHQIPSTSSSLSSQPHSASNRNPGRHGPGSTASPSSAKSGQGSKHDPIDIESIPEKTSSQHQSPHSGHGSRTNPIHISDLGERTRPIELSDSQHGSSPVRQSGHGHSPTREAAARGSFEHQHSLYANKKRPFGKSTAAEM</sequence>
<dbReference type="EMBL" id="KZ819602">
    <property type="protein sequence ID" value="PWN38541.1"/>
    <property type="molecule type" value="Genomic_DNA"/>
</dbReference>
<evidence type="ECO:0000313" key="3">
    <source>
        <dbReference type="EMBL" id="PWN38541.1"/>
    </source>
</evidence>
<evidence type="ECO:0000313" key="4">
    <source>
        <dbReference type="Proteomes" id="UP000245771"/>
    </source>
</evidence>
<feature type="compositionally biased region" description="Low complexity" evidence="1">
    <location>
        <begin position="37"/>
        <end position="50"/>
    </location>
</feature>
<feature type="chain" id="PRO_5016433260" evidence="2">
    <location>
        <begin position="25"/>
        <end position="171"/>
    </location>
</feature>
<keyword evidence="4" id="KW-1185">Reference proteome</keyword>
<dbReference type="GeneID" id="37019419"/>
<organism evidence="3 4">
    <name type="scientific">Meira miltonrushii</name>
    <dbReference type="NCBI Taxonomy" id="1280837"/>
    <lineage>
        <taxon>Eukaryota</taxon>
        <taxon>Fungi</taxon>
        <taxon>Dikarya</taxon>
        <taxon>Basidiomycota</taxon>
        <taxon>Ustilaginomycotina</taxon>
        <taxon>Exobasidiomycetes</taxon>
        <taxon>Exobasidiales</taxon>
        <taxon>Brachybasidiaceae</taxon>
        <taxon>Meira</taxon>
    </lineage>
</organism>
<evidence type="ECO:0000256" key="1">
    <source>
        <dbReference type="SAM" id="MobiDB-lite"/>
    </source>
</evidence>
<dbReference type="AlphaFoldDB" id="A0A316VQU7"/>
<feature type="signal peptide" evidence="2">
    <location>
        <begin position="1"/>
        <end position="24"/>
    </location>
</feature>
<proteinExistence type="predicted"/>
<gene>
    <name evidence="3" type="ORF">FA14DRAFT_153865</name>
</gene>
<evidence type="ECO:0000256" key="2">
    <source>
        <dbReference type="SAM" id="SignalP"/>
    </source>
</evidence>
<dbReference type="RefSeq" id="XP_025358843.1">
    <property type="nucleotide sequence ID" value="XM_025497638.1"/>
</dbReference>
<accession>A0A316VQU7</accession>
<dbReference type="Proteomes" id="UP000245771">
    <property type="component" value="Unassembled WGS sequence"/>
</dbReference>
<feature type="compositionally biased region" description="Polar residues" evidence="1">
    <location>
        <begin position="121"/>
        <end position="131"/>
    </location>
</feature>
<feature type="region of interest" description="Disordered" evidence="1">
    <location>
        <begin position="36"/>
        <end position="171"/>
    </location>
</feature>
<dbReference type="InParanoid" id="A0A316VQU7"/>
<feature type="compositionally biased region" description="Basic and acidic residues" evidence="1">
    <location>
        <begin position="110"/>
        <end position="119"/>
    </location>
</feature>
<feature type="compositionally biased region" description="Basic and acidic residues" evidence="1">
    <location>
        <begin position="139"/>
        <end position="153"/>
    </location>
</feature>